<dbReference type="SUPFAM" id="SSF55620">
    <property type="entry name" value="Tetrahydrobiopterin biosynthesis enzymes-like"/>
    <property type="match status" value="2"/>
</dbReference>
<comment type="similarity">
    <text evidence="3">Belongs to the DHNA family.</text>
</comment>
<dbReference type="Proteomes" id="UP000800094">
    <property type="component" value="Unassembled WGS sequence"/>
</dbReference>
<dbReference type="Gene3D" id="3.30.1130.10">
    <property type="match status" value="2"/>
</dbReference>
<evidence type="ECO:0000256" key="1">
    <source>
        <dbReference type="ARBA" id="ARBA00001353"/>
    </source>
</evidence>
<feature type="domain" description="Dihydroneopterin aldolase/epimerase" evidence="8">
    <location>
        <begin position="153"/>
        <end position="261"/>
    </location>
</feature>
<dbReference type="GO" id="GO:0004150">
    <property type="term" value="F:dihydroneopterin aldolase activity"/>
    <property type="evidence" value="ECO:0007669"/>
    <property type="project" value="UniProtKB-EC"/>
</dbReference>
<evidence type="ECO:0000256" key="2">
    <source>
        <dbReference type="ARBA" id="ARBA00005013"/>
    </source>
</evidence>
<proteinExistence type="inferred from homology"/>
<dbReference type="OrthoDB" id="5425486at2759"/>
<dbReference type="InterPro" id="IPR043133">
    <property type="entry name" value="GTP-CH-I_C/QueF"/>
</dbReference>
<name>A0A6A6I9Y2_9PLEO</name>
<evidence type="ECO:0000259" key="8">
    <source>
        <dbReference type="SMART" id="SM00905"/>
    </source>
</evidence>
<evidence type="ECO:0000313" key="9">
    <source>
        <dbReference type="EMBL" id="KAF2247375.1"/>
    </source>
</evidence>
<keyword evidence="6" id="KW-0456">Lyase</keyword>
<dbReference type="PANTHER" id="PTHR42844">
    <property type="entry name" value="DIHYDRONEOPTERIN ALDOLASE 1-RELATED"/>
    <property type="match status" value="1"/>
</dbReference>
<dbReference type="InterPro" id="IPR006157">
    <property type="entry name" value="FolB_dom"/>
</dbReference>
<reference evidence="9" key="1">
    <citation type="journal article" date="2020" name="Stud. Mycol.">
        <title>101 Dothideomycetes genomes: a test case for predicting lifestyles and emergence of pathogens.</title>
        <authorList>
            <person name="Haridas S."/>
            <person name="Albert R."/>
            <person name="Binder M."/>
            <person name="Bloem J."/>
            <person name="Labutti K."/>
            <person name="Salamov A."/>
            <person name="Andreopoulos B."/>
            <person name="Baker S."/>
            <person name="Barry K."/>
            <person name="Bills G."/>
            <person name="Bluhm B."/>
            <person name="Cannon C."/>
            <person name="Castanera R."/>
            <person name="Culley D."/>
            <person name="Daum C."/>
            <person name="Ezra D."/>
            <person name="Gonzalez J."/>
            <person name="Henrissat B."/>
            <person name="Kuo A."/>
            <person name="Liang C."/>
            <person name="Lipzen A."/>
            <person name="Lutzoni F."/>
            <person name="Magnuson J."/>
            <person name="Mondo S."/>
            <person name="Nolan M."/>
            <person name="Ohm R."/>
            <person name="Pangilinan J."/>
            <person name="Park H.-J."/>
            <person name="Ramirez L."/>
            <person name="Alfaro M."/>
            <person name="Sun H."/>
            <person name="Tritt A."/>
            <person name="Yoshinaga Y."/>
            <person name="Zwiers L.-H."/>
            <person name="Turgeon B."/>
            <person name="Goodwin S."/>
            <person name="Spatafora J."/>
            <person name="Crous P."/>
            <person name="Grigoriev I."/>
        </authorList>
    </citation>
    <scope>NUCLEOTIDE SEQUENCE</scope>
    <source>
        <strain evidence="9">CBS 122368</strain>
    </source>
</reference>
<dbReference type="GO" id="GO:0046656">
    <property type="term" value="P:folic acid biosynthetic process"/>
    <property type="evidence" value="ECO:0007669"/>
    <property type="project" value="UniProtKB-KW"/>
</dbReference>
<comment type="pathway">
    <text evidence="2">Cofactor biosynthesis; tetrahydrofolate biosynthesis; 2-amino-4-hydroxy-6-hydroxymethyl-7,8-dihydropteridine diphosphate from 7,8-dihydroneopterin triphosphate: step 3/4.</text>
</comment>
<gene>
    <name evidence="9" type="ORF">BU26DRAFT_430383</name>
</gene>
<keyword evidence="5" id="KW-0289">Folate biosynthesis</keyword>
<protein>
    <recommendedName>
        <fullName evidence="4">dihydroneopterin aldolase</fullName>
        <ecNumber evidence="4">4.1.2.25</ecNumber>
    </recommendedName>
    <alternativeName>
        <fullName evidence="7">7,8-dihydroneopterin aldolase</fullName>
    </alternativeName>
</protein>
<dbReference type="PANTHER" id="PTHR42844:SF1">
    <property type="entry name" value="DIHYDRONEOPTERIN ALDOLASE 1-RELATED"/>
    <property type="match status" value="1"/>
</dbReference>
<dbReference type="SMART" id="SM00905">
    <property type="entry name" value="FolB"/>
    <property type="match status" value="1"/>
</dbReference>
<keyword evidence="10" id="KW-1185">Reference proteome</keyword>
<organism evidence="9 10">
    <name type="scientific">Trematosphaeria pertusa</name>
    <dbReference type="NCBI Taxonomy" id="390896"/>
    <lineage>
        <taxon>Eukaryota</taxon>
        <taxon>Fungi</taxon>
        <taxon>Dikarya</taxon>
        <taxon>Ascomycota</taxon>
        <taxon>Pezizomycotina</taxon>
        <taxon>Dothideomycetes</taxon>
        <taxon>Pleosporomycetidae</taxon>
        <taxon>Pleosporales</taxon>
        <taxon>Massarineae</taxon>
        <taxon>Trematosphaeriaceae</taxon>
        <taxon>Trematosphaeria</taxon>
    </lineage>
</organism>
<accession>A0A6A6I9Y2</accession>
<evidence type="ECO:0000256" key="6">
    <source>
        <dbReference type="ARBA" id="ARBA00023239"/>
    </source>
</evidence>
<dbReference type="RefSeq" id="XP_033682379.1">
    <property type="nucleotide sequence ID" value="XM_033823878.1"/>
</dbReference>
<dbReference type="EC" id="4.1.2.25" evidence="4"/>
<dbReference type="NCBIfam" id="TIGR00526">
    <property type="entry name" value="folB_dom"/>
    <property type="match status" value="1"/>
</dbReference>
<dbReference type="EMBL" id="ML987197">
    <property type="protein sequence ID" value="KAF2247375.1"/>
    <property type="molecule type" value="Genomic_DNA"/>
</dbReference>
<dbReference type="GO" id="GO:0005737">
    <property type="term" value="C:cytoplasm"/>
    <property type="evidence" value="ECO:0007669"/>
    <property type="project" value="TreeGrafter"/>
</dbReference>
<sequence length="265" mass="29283">MAQIVRQLVYDAQFLQHGPVDKISVRNLDVTVNAGVDVWGRQRKQRAFVTVTLNLAKPFDSAAEADALDRSTVHYGKLSKQLQSSLQNELSPWVSTWDLAGSVRTLALQVAGQTPILSTDVDVFYQKGSMLGDGAGLSSSVYVEDVVLTSKVLYLRNLKIPCLIGVNSNERLQKQPVVVNLWVECLPASRGDDYAKLETAVVNAITNSSFETIESLSTMVVRELREKFFTKDEDKGAYIRLRVEKPLAVPFADAPAIEIMRPVKG</sequence>
<evidence type="ECO:0000256" key="4">
    <source>
        <dbReference type="ARBA" id="ARBA00013043"/>
    </source>
</evidence>
<comment type="catalytic activity">
    <reaction evidence="1">
        <text>7,8-dihydroneopterin = 6-hydroxymethyl-7,8-dihydropterin + glycolaldehyde</text>
        <dbReference type="Rhea" id="RHEA:10540"/>
        <dbReference type="ChEBI" id="CHEBI:17001"/>
        <dbReference type="ChEBI" id="CHEBI:17071"/>
        <dbReference type="ChEBI" id="CHEBI:44841"/>
        <dbReference type="EC" id="4.1.2.25"/>
    </reaction>
</comment>
<evidence type="ECO:0000256" key="3">
    <source>
        <dbReference type="ARBA" id="ARBA00005708"/>
    </source>
</evidence>
<dbReference type="InterPro" id="IPR006156">
    <property type="entry name" value="Dihydroneopterin_aldolase"/>
</dbReference>
<evidence type="ECO:0000256" key="7">
    <source>
        <dbReference type="ARBA" id="ARBA00032903"/>
    </source>
</evidence>
<dbReference type="AlphaFoldDB" id="A0A6A6I9Y2"/>
<evidence type="ECO:0000256" key="5">
    <source>
        <dbReference type="ARBA" id="ARBA00022909"/>
    </source>
</evidence>
<dbReference type="Pfam" id="PF02152">
    <property type="entry name" value="FolB"/>
    <property type="match status" value="1"/>
</dbReference>
<dbReference type="GeneID" id="54577208"/>
<evidence type="ECO:0000313" key="10">
    <source>
        <dbReference type="Proteomes" id="UP000800094"/>
    </source>
</evidence>